<protein>
    <submittedName>
        <fullName evidence="6">Multidrug resistance protein A</fullName>
    </submittedName>
</protein>
<feature type="coiled-coil region" evidence="2">
    <location>
        <begin position="165"/>
        <end position="192"/>
    </location>
</feature>
<proteinExistence type="predicted"/>
<dbReference type="KEGG" id="otr:OTERR_10000"/>
<feature type="region of interest" description="Disordered" evidence="3">
    <location>
        <begin position="1"/>
        <end position="23"/>
    </location>
</feature>
<name>A0A5C1E6C0_9RHOO</name>
<keyword evidence="4" id="KW-0472">Membrane</keyword>
<reference evidence="6 7" key="1">
    <citation type="submission" date="2017-07" db="EMBL/GenBank/DDBJ databases">
        <title>Complete genome sequence of Oryzomicrobium terrae TPP412.</title>
        <authorList>
            <person name="Chiu L.-W."/>
            <person name="Lo K.-J."/>
            <person name="Tsai Y.-M."/>
            <person name="Lin S.-S."/>
            <person name="Kuo C.-H."/>
            <person name="Liu C.-T."/>
        </authorList>
    </citation>
    <scope>NUCLEOTIDE SEQUENCE [LARGE SCALE GENOMIC DNA]</scope>
    <source>
        <strain evidence="6 7">TPP412</strain>
    </source>
</reference>
<organism evidence="6 7">
    <name type="scientific">Oryzomicrobium terrae</name>
    <dbReference type="NCBI Taxonomy" id="1735038"/>
    <lineage>
        <taxon>Bacteria</taxon>
        <taxon>Pseudomonadati</taxon>
        <taxon>Pseudomonadota</taxon>
        <taxon>Betaproteobacteria</taxon>
        <taxon>Rhodocyclales</taxon>
        <taxon>Rhodocyclaceae</taxon>
        <taxon>Oryzomicrobium</taxon>
    </lineage>
</organism>
<dbReference type="InterPro" id="IPR050739">
    <property type="entry name" value="MFP"/>
</dbReference>
<accession>A0A5C1E6C0</accession>
<evidence type="ECO:0000256" key="4">
    <source>
        <dbReference type="SAM" id="Phobius"/>
    </source>
</evidence>
<dbReference type="AlphaFoldDB" id="A0A5C1E6C0"/>
<dbReference type="RefSeq" id="WP_149425053.1">
    <property type="nucleotide sequence ID" value="NZ_CP022579.1"/>
</dbReference>
<dbReference type="PANTHER" id="PTHR30386:SF19">
    <property type="entry name" value="MULTIDRUG EXPORT PROTEIN EMRA-RELATED"/>
    <property type="match status" value="1"/>
</dbReference>
<sequence>MAEQNNNSSNGASSSRNGGATSPARKRGLRLVAGLFLIGVAAFVVWYLTVSRYRESTDNAYVAADSVTVASRIAGTVQAVAVGETDGVQPGQWLVRIDDRDARVALARARAELLETVRDLAQLREREKSLGAQLAARNLELAESRDNLARREPLAADRTVSAEELAHAKSAVQLAEARAQSAERERAAVSAALGEGSLSAHPRVDAAVARYTQAALNASYTTIAAPLAGVVAKKAVQPGQVVAPNQPLLTLTPLGGAWVEANFKESQLKNVRIGQPVTLEADVYGSSVEYEGTVVGIGAGTGAAFALLPAQNATGNWIKVTQRVPVRIALKPDTVAKYPLRVGLSMDVTVNTKDRSGALLPTASPAQAPQAAANDEAVLKSAEDEARGWVRTALGESAERGERNVSSAAPAAKAKG</sequence>
<dbReference type="GO" id="GO:0030313">
    <property type="term" value="C:cell envelope"/>
    <property type="evidence" value="ECO:0007669"/>
    <property type="project" value="UniProtKB-SubCell"/>
</dbReference>
<evidence type="ECO:0000256" key="3">
    <source>
        <dbReference type="SAM" id="MobiDB-lite"/>
    </source>
</evidence>
<feature type="transmembrane region" description="Helical" evidence="4">
    <location>
        <begin position="31"/>
        <end position="49"/>
    </location>
</feature>
<dbReference type="Gene3D" id="2.40.50.100">
    <property type="match status" value="1"/>
</dbReference>
<feature type="region of interest" description="Disordered" evidence="3">
    <location>
        <begin position="390"/>
        <end position="416"/>
    </location>
</feature>
<dbReference type="Pfam" id="PF25885">
    <property type="entry name" value="HH_EMRA"/>
    <property type="match status" value="1"/>
</dbReference>
<feature type="compositionally biased region" description="Low complexity" evidence="3">
    <location>
        <begin position="1"/>
        <end position="20"/>
    </location>
</feature>
<dbReference type="SUPFAM" id="SSF111369">
    <property type="entry name" value="HlyD-like secretion proteins"/>
    <property type="match status" value="1"/>
</dbReference>
<dbReference type="GO" id="GO:0055085">
    <property type="term" value="P:transmembrane transport"/>
    <property type="evidence" value="ECO:0007669"/>
    <property type="project" value="InterPro"/>
</dbReference>
<keyword evidence="2" id="KW-0175">Coiled coil</keyword>
<evidence type="ECO:0000256" key="1">
    <source>
        <dbReference type="ARBA" id="ARBA00004196"/>
    </source>
</evidence>
<evidence type="ECO:0000313" key="7">
    <source>
        <dbReference type="Proteomes" id="UP000323671"/>
    </source>
</evidence>
<evidence type="ECO:0000256" key="2">
    <source>
        <dbReference type="SAM" id="Coils"/>
    </source>
</evidence>
<comment type="subcellular location">
    <subcellularLocation>
        <location evidence="1">Cell envelope</location>
    </subcellularLocation>
</comment>
<feature type="domain" description="Multidrug export protein EmrA/FarA alpha-helical hairpin" evidence="5">
    <location>
        <begin position="101"/>
        <end position="219"/>
    </location>
</feature>
<evidence type="ECO:0000313" key="6">
    <source>
        <dbReference type="EMBL" id="QEL64476.1"/>
    </source>
</evidence>
<keyword evidence="7" id="KW-1185">Reference proteome</keyword>
<dbReference type="PANTHER" id="PTHR30386">
    <property type="entry name" value="MEMBRANE FUSION SUBUNIT OF EMRAB-TOLC MULTIDRUG EFFLUX PUMP"/>
    <property type="match status" value="1"/>
</dbReference>
<dbReference type="EMBL" id="CP022579">
    <property type="protein sequence ID" value="QEL64476.1"/>
    <property type="molecule type" value="Genomic_DNA"/>
</dbReference>
<dbReference type="InterPro" id="IPR058633">
    <property type="entry name" value="EmrA/FarA_HH"/>
</dbReference>
<keyword evidence="4" id="KW-1133">Transmembrane helix</keyword>
<evidence type="ECO:0000259" key="5">
    <source>
        <dbReference type="Pfam" id="PF25885"/>
    </source>
</evidence>
<dbReference type="Proteomes" id="UP000323671">
    <property type="component" value="Chromosome"/>
</dbReference>
<dbReference type="Gene3D" id="2.40.30.170">
    <property type="match status" value="1"/>
</dbReference>
<gene>
    <name evidence="6" type="primary">emrA</name>
    <name evidence="6" type="ORF">OTERR_10000</name>
</gene>
<keyword evidence="4" id="KW-0812">Transmembrane</keyword>